<name>G0ANS2_BORBD</name>
<dbReference type="EMBL" id="CP002754">
    <property type="protein sequence ID" value="AEL19348.1"/>
    <property type="molecule type" value="Genomic_DNA"/>
</dbReference>
<gene>
    <name evidence="1" type="ordered locus">BbiDN127_NXAF0063</name>
</gene>
<keyword evidence="2" id="KW-1185">Reference proteome</keyword>
<evidence type="ECO:0000313" key="1">
    <source>
        <dbReference type="EMBL" id="AEL19348.1"/>
    </source>
</evidence>
<organism evidence="1 2">
    <name type="scientific">Borrelia bissettiae (strain DSM 17990 / CIP 109136 / DN127)</name>
    <name type="common">Borreliella bissettiae</name>
    <dbReference type="NCBI Taxonomy" id="521010"/>
    <lineage>
        <taxon>Bacteria</taxon>
        <taxon>Pseudomonadati</taxon>
        <taxon>Spirochaetota</taxon>
        <taxon>Spirochaetia</taxon>
        <taxon>Spirochaetales</taxon>
        <taxon>Borreliaceae</taxon>
        <taxon>Borreliella</taxon>
    </lineage>
</organism>
<proteinExistence type="predicted"/>
<protein>
    <submittedName>
        <fullName evidence="1">Uncharacterized protein</fullName>
    </submittedName>
</protein>
<dbReference type="AlphaFoldDB" id="G0ANS2"/>
<dbReference type="KEGG" id="bbs:BbiDN127_NXAF0063"/>
<accession>G0ANS2</accession>
<reference evidence="1 2" key="2">
    <citation type="journal article" date="2012" name="J. Bacteriol.">
        <title>Whole-Genome Sequences of Borrelia bissettii, Borrelia valaisiana, and Borrelia spielmanii.</title>
        <authorList>
            <person name="Schutzer S.E."/>
            <person name="Fraser-Liggett C.M."/>
            <person name="Qiu W.G."/>
            <person name="Kraiczy P."/>
            <person name="Mongodin E.F."/>
            <person name="Dunn J.J."/>
            <person name="Luft B.J."/>
            <person name="Casjens S.R."/>
        </authorList>
    </citation>
    <scope>NUCLEOTIDE SEQUENCE [LARGE SCALE GENOMIC DNA]</scope>
    <source>
        <strain evidence="1 2">DN127</strain>
    </source>
</reference>
<keyword evidence="1" id="KW-0614">Plasmid</keyword>
<reference key="1">
    <citation type="submission" date="2011-06" db="EMBL/GenBank/DDBJ databases">
        <authorList>
            <person name="Mongodin E.F."/>
            <person name="Casjens S.R."/>
            <person name="Fraser-Liggett C.M."/>
            <person name="Qiu W.-G."/>
            <person name="Dunn J.J."/>
            <person name="Luft B.J."/>
            <person name="Schutzer S.E."/>
        </authorList>
    </citation>
    <scope>NUCLEOTIDE SEQUENCE</scope>
    <source>
        <strain>DN127</strain>
    </source>
</reference>
<dbReference type="Proteomes" id="UP000001634">
    <property type="component" value="Plasmid cp32-quad"/>
</dbReference>
<geneLocation type="plasmid" evidence="1 2">
    <name>cp32-quad</name>
</geneLocation>
<sequence>MQDLKDFEKLMAFKRTTYGPGPLIFFSVLKEEKQFDYIFAV</sequence>
<dbReference type="HOGENOM" id="CLU_211955_0_0_12"/>
<evidence type="ECO:0000313" key="2">
    <source>
        <dbReference type="Proteomes" id="UP000001634"/>
    </source>
</evidence>